<dbReference type="InterPro" id="IPR026258">
    <property type="entry name" value="SRP68"/>
</dbReference>
<keyword evidence="7" id="KW-0694">RNA-binding</keyword>
<dbReference type="GO" id="GO:0008312">
    <property type="term" value="F:7S RNA binding"/>
    <property type="evidence" value="ECO:0007669"/>
    <property type="project" value="InterPro"/>
</dbReference>
<dbReference type="GO" id="GO:0005786">
    <property type="term" value="C:signal recognition particle, endoplasmic reticulum targeting"/>
    <property type="evidence" value="ECO:0007669"/>
    <property type="project" value="UniProtKB-KW"/>
</dbReference>
<dbReference type="EMBL" id="BNCO01000101">
    <property type="protein sequence ID" value="GIL67609.1"/>
    <property type="molecule type" value="Genomic_DNA"/>
</dbReference>
<dbReference type="PANTHER" id="PTHR12860:SF0">
    <property type="entry name" value="SIGNAL RECOGNITION PARTICLE SUBUNIT SRP68"/>
    <property type="match status" value="1"/>
</dbReference>
<dbReference type="CDD" id="cd15481">
    <property type="entry name" value="SRP68-RBD"/>
    <property type="match status" value="1"/>
</dbReference>
<dbReference type="GO" id="GO:0005783">
    <property type="term" value="C:endoplasmic reticulum"/>
    <property type="evidence" value="ECO:0007669"/>
    <property type="project" value="UniProtKB-SubCell"/>
</dbReference>
<evidence type="ECO:0000256" key="7">
    <source>
        <dbReference type="ARBA" id="ARBA00022884"/>
    </source>
</evidence>
<dbReference type="GO" id="GO:0005730">
    <property type="term" value="C:nucleolus"/>
    <property type="evidence" value="ECO:0007669"/>
    <property type="project" value="UniProtKB-SubCell"/>
</dbReference>
<evidence type="ECO:0000256" key="5">
    <source>
        <dbReference type="ARBA" id="ARBA00022490"/>
    </source>
</evidence>
<name>A0A8J4FDM1_9CHLO</name>
<feature type="coiled-coil region" evidence="13">
    <location>
        <begin position="355"/>
        <end position="382"/>
    </location>
</feature>
<evidence type="ECO:0000313" key="15">
    <source>
        <dbReference type="Proteomes" id="UP000747399"/>
    </source>
</evidence>
<evidence type="ECO:0000256" key="1">
    <source>
        <dbReference type="ARBA" id="ARBA00004240"/>
    </source>
</evidence>
<dbReference type="FunFam" id="1.10.3450.40:FF:000001">
    <property type="entry name" value="Signal recognition particle subunit SRP68"/>
    <property type="match status" value="1"/>
</dbReference>
<organism evidence="14 15">
    <name type="scientific">Volvox africanus</name>
    <dbReference type="NCBI Taxonomy" id="51714"/>
    <lineage>
        <taxon>Eukaryota</taxon>
        <taxon>Viridiplantae</taxon>
        <taxon>Chlorophyta</taxon>
        <taxon>core chlorophytes</taxon>
        <taxon>Chlorophyceae</taxon>
        <taxon>CS clade</taxon>
        <taxon>Chlamydomonadales</taxon>
        <taxon>Volvocaceae</taxon>
        <taxon>Volvox</taxon>
    </lineage>
</organism>
<evidence type="ECO:0000256" key="12">
    <source>
        <dbReference type="ARBA" id="ARBA00083741"/>
    </source>
</evidence>
<evidence type="ECO:0000256" key="3">
    <source>
        <dbReference type="ARBA" id="ARBA00004604"/>
    </source>
</evidence>
<evidence type="ECO:0000256" key="10">
    <source>
        <dbReference type="ARBA" id="ARBA00023274"/>
    </source>
</evidence>
<dbReference type="GO" id="GO:0030942">
    <property type="term" value="F:endoplasmic reticulum signal peptide binding"/>
    <property type="evidence" value="ECO:0007669"/>
    <property type="project" value="InterPro"/>
</dbReference>
<keyword evidence="10" id="KW-0687">Ribonucleoprotein</keyword>
<dbReference type="GO" id="GO:0006614">
    <property type="term" value="P:SRP-dependent cotranslational protein targeting to membrane"/>
    <property type="evidence" value="ECO:0007669"/>
    <property type="project" value="InterPro"/>
</dbReference>
<comment type="similarity">
    <text evidence="4">Belongs to the SRP68 family.</text>
</comment>
<keyword evidence="6" id="KW-0256">Endoplasmic reticulum</keyword>
<reference evidence="14" key="1">
    <citation type="journal article" date="2021" name="Proc. Natl. Acad. Sci. U.S.A.">
        <title>Three genomes in the algal genus Volvox reveal the fate of a haploid sex-determining region after a transition to homothallism.</title>
        <authorList>
            <person name="Yamamoto K."/>
            <person name="Hamaji T."/>
            <person name="Kawai-Toyooka H."/>
            <person name="Matsuzaki R."/>
            <person name="Takahashi F."/>
            <person name="Nishimura Y."/>
            <person name="Kawachi M."/>
            <person name="Noguchi H."/>
            <person name="Minakuchi Y."/>
            <person name="Umen J.G."/>
            <person name="Toyoda A."/>
            <person name="Nozaki H."/>
        </authorList>
    </citation>
    <scope>NUCLEOTIDE SEQUENCE</scope>
    <source>
        <strain evidence="14">NIES-3780</strain>
    </source>
</reference>
<dbReference type="Pfam" id="PF16969">
    <property type="entry name" value="SRP68"/>
    <property type="match status" value="1"/>
</dbReference>
<keyword evidence="15" id="KW-1185">Reference proteome</keyword>
<evidence type="ECO:0000256" key="11">
    <source>
        <dbReference type="ARBA" id="ARBA00029498"/>
    </source>
</evidence>
<dbReference type="AlphaFoldDB" id="A0A8J4FDM1"/>
<evidence type="ECO:0000256" key="13">
    <source>
        <dbReference type="SAM" id="Coils"/>
    </source>
</evidence>
<dbReference type="InterPro" id="IPR034652">
    <property type="entry name" value="SRP68-RBD"/>
</dbReference>
<dbReference type="InterPro" id="IPR038253">
    <property type="entry name" value="SRP68_N_sf"/>
</dbReference>
<dbReference type="PANTHER" id="PTHR12860">
    <property type="entry name" value="SIGNAL RECOGNITION PARTICLE 68 KDA PROTEIN"/>
    <property type="match status" value="1"/>
</dbReference>
<evidence type="ECO:0000256" key="9">
    <source>
        <dbReference type="ARBA" id="ARBA00023242"/>
    </source>
</evidence>
<evidence type="ECO:0000256" key="6">
    <source>
        <dbReference type="ARBA" id="ARBA00022824"/>
    </source>
</evidence>
<proteinExistence type="inferred from homology"/>
<protein>
    <recommendedName>
        <fullName evidence="11">Signal recognition particle subunit SRP68</fullName>
    </recommendedName>
    <alternativeName>
        <fullName evidence="12">Signal recognition particle 68 kDa protein</fullName>
    </alternativeName>
</protein>
<keyword evidence="8" id="KW-0733">Signal recognition particle</keyword>
<keyword evidence="5" id="KW-0963">Cytoplasm</keyword>
<dbReference type="PIRSF" id="PIRSF038995">
    <property type="entry name" value="SRP68"/>
    <property type="match status" value="1"/>
</dbReference>
<evidence type="ECO:0000256" key="2">
    <source>
        <dbReference type="ARBA" id="ARBA00004496"/>
    </source>
</evidence>
<evidence type="ECO:0000256" key="8">
    <source>
        <dbReference type="ARBA" id="ARBA00023135"/>
    </source>
</evidence>
<comment type="subcellular location">
    <subcellularLocation>
        <location evidence="2">Cytoplasm</location>
    </subcellularLocation>
    <subcellularLocation>
        <location evidence="1">Endoplasmic reticulum</location>
    </subcellularLocation>
    <subcellularLocation>
        <location evidence="3">Nucleus</location>
        <location evidence="3">Nucleolus</location>
    </subcellularLocation>
</comment>
<evidence type="ECO:0000256" key="4">
    <source>
        <dbReference type="ARBA" id="ARBA00009352"/>
    </source>
</evidence>
<gene>
    <name evidence="14" type="ORF">Vafri_20964</name>
</gene>
<evidence type="ECO:0000313" key="14">
    <source>
        <dbReference type="EMBL" id="GIL67609.1"/>
    </source>
</evidence>
<comment type="caution">
    <text evidence="14">The sequence shown here is derived from an EMBL/GenBank/DDBJ whole genome shotgun (WGS) entry which is preliminary data.</text>
</comment>
<dbReference type="Gene3D" id="1.10.3450.40">
    <property type="entry name" value="Signal recognition particle, SRP68 subunit, RNA-binding domain"/>
    <property type="match status" value="1"/>
</dbReference>
<dbReference type="Proteomes" id="UP000747399">
    <property type="component" value="Unassembled WGS sequence"/>
</dbReference>
<dbReference type="GO" id="GO:0005047">
    <property type="term" value="F:signal recognition particle binding"/>
    <property type="evidence" value="ECO:0007669"/>
    <property type="project" value="InterPro"/>
</dbReference>
<keyword evidence="13" id="KW-0175">Coiled coil</keyword>
<sequence>MAEDQPETRVVDLTGAAPDEAVASAQISPLPLTLLSIIKTAQAQNGLRHGDYMRYRKHCASRLQSLYKVLRMQHGRTKYQKRKMDIHHLTDARHLHVPLFSAERAWAYAMELKKEAEAQGGGGAIDRRKRHHLIGRLSKAVLWASELARFAAARSDTRGCLEAEAYCSWMSGTLLLERETDWELALAKFTRAKKLWQELAKACPDLEKQSLCLAQVEEMEPNIRYCNYRITRAGGAVPVDPAELIAMAEAGGDAPGLDLLQSKLAALAQEAQMAQAASTSYVSWMGVDYPVRHERIKLSLHQAVEFGTQAEQAMNTDESDALDSRLALYDKAINALAEAKSHVRNAVKGLAGPDAEAHFKELEALEAAVEGLRLQRTVERSEAHLEHTRTRFAAGLQRLAVGKKIKDKERHARPEEVVRVCDLLSRHLEDLADLGARLGGRAGEALHDAAAARAAAVRAVRTYHIAHTLLAAAVAAATGGDAKDATSGKALEAWALFNRSQERATAAAEQLRELPGGDAAAGVLLGGRDAVLADLAELVKQAAAYKAVAQAELSTAELKVKEELLQSGVSGLSLEQQQQQAGAPSSGTTYLLDALDKWENFAGGGGAAAAGVGGGAAGTAATKVPPRLYKAPYDFAAIPVRPIMLDTASNCLSYPSLEHRLRKAEKKSVLSSLFGWRK</sequence>
<keyword evidence="9" id="KW-0539">Nucleus</keyword>
<dbReference type="GO" id="GO:0005829">
    <property type="term" value="C:cytosol"/>
    <property type="evidence" value="ECO:0007669"/>
    <property type="project" value="UniProtKB-ARBA"/>
</dbReference>
<accession>A0A8J4FDM1</accession>